<keyword evidence="2" id="KW-0547">Nucleotide-binding</keyword>
<dbReference type="OrthoDB" id="3196667at2759"/>
<sequence>MVSGVNLPAAQLQISMGIPMHRIRDIRQLYGVAPKGSSEIDFEMLKPEANQLQRMPRPKGHVVAVLTAENPDAGFKSSSGVLQELNFRSSNNVWGYFSVSSAGGLQEFADSQFGHIFAYGEDRGESRKNMIVALKELSIRGDFRTTVEYRIKLLELKVFKENTITTGWLDSLISNKLTAERPDGTLAVICGAVTKVHIESEACWAEYKHILDKVFGIDFIYENVRYSFTVARSLWTVWTLYLNGGRTMVGARPLANPTYFTLRESEGVWGEEPDIRNIGPALAFQLELGRLSTSRSARLARYRPAIVQAHSIHVPPAKFNNNGS</sequence>
<reference evidence="5 6" key="1">
    <citation type="submission" date="2014-06" db="EMBL/GenBank/DDBJ databases">
        <title>Evolutionary Origins and Diversification of the Mycorrhizal Mutualists.</title>
        <authorList>
            <consortium name="DOE Joint Genome Institute"/>
            <consortium name="Mycorrhizal Genomics Consortium"/>
            <person name="Kohler A."/>
            <person name="Kuo A."/>
            <person name="Nagy L.G."/>
            <person name="Floudas D."/>
            <person name="Copeland A."/>
            <person name="Barry K.W."/>
            <person name="Cichocki N."/>
            <person name="Veneault-Fourrey C."/>
            <person name="LaButti K."/>
            <person name="Lindquist E.A."/>
            <person name="Lipzen A."/>
            <person name="Lundell T."/>
            <person name="Morin E."/>
            <person name="Murat C."/>
            <person name="Riley R."/>
            <person name="Ohm R."/>
            <person name="Sun H."/>
            <person name="Tunlid A."/>
            <person name="Henrissat B."/>
            <person name="Grigoriev I.V."/>
            <person name="Hibbett D.S."/>
            <person name="Martin F."/>
        </authorList>
    </citation>
    <scope>NUCLEOTIDE SEQUENCE [LARGE SCALE GENOMIC DNA]</scope>
    <source>
        <strain evidence="5 6">FD-325 SS-3</strain>
    </source>
</reference>
<dbReference type="InterPro" id="IPR049074">
    <property type="entry name" value="ACCA_BT"/>
</dbReference>
<proteinExistence type="predicted"/>
<dbReference type="InterPro" id="IPR005482">
    <property type="entry name" value="Biotin_COase_C"/>
</dbReference>
<dbReference type="Proteomes" id="UP000053263">
    <property type="component" value="Unassembled WGS sequence"/>
</dbReference>
<dbReference type="Pfam" id="PF02785">
    <property type="entry name" value="Biotin_carb_C"/>
    <property type="match status" value="1"/>
</dbReference>
<evidence type="ECO:0000259" key="4">
    <source>
        <dbReference type="PROSITE" id="PS50979"/>
    </source>
</evidence>
<dbReference type="EMBL" id="KN832630">
    <property type="protein sequence ID" value="KII82817.1"/>
    <property type="molecule type" value="Genomic_DNA"/>
</dbReference>
<protein>
    <recommendedName>
        <fullName evidence="4">Biotin carboxylation domain-containing protein</fullName>
    </recommendedName>
</protein>
<dbReference type="GO" id="GO:0003989">
    <property type="term" value="F:acetyl-CoA carboxylase activity"/>
    <property type="evidence" value="ECO:0007669"/>
    <property type="project" value="InterPro"/>
</dbReference>
<dbReference type="PANTHER" id="PTHR45728">
    <property type="entry name" value="ACETYL-COA CARBOXYLASE, ISOFORM A"/>
    <property type="match status" value="1"/>
</dbReference>
<dbReference type="GO" id="GO:0005524">
    <property type="term" value="F:ATP binding"/>
    <property type="evidence" value="ECO:0007669"/>
    <property type="project" value="UniProtKB-KW"/>
</dbReference>
<dbReference type="SUPFAM" id="SSF51246">
    <property type="entry name" value="Rudiment single hybrid motif"/>
    <property type="match status" value="1"/>
</dbReference>
<dbReference type="HOGENOM" id="CLU_858214_0_0_1"/>
<name>A0A0C9SPN6_PLICR</name>
<keyword evidence="1" id="KW-0436">Ligase</keyword>
<dbReference type="InterPro" id="IPR049076">
    <property type="entry name" value="ACCA"/>
</dbReference>
<dbReference type="InterPro" id="IPR011054">
    <property type="entry name" value="Rudment_hybrid_motif"/>
</dbReference>
<feature type="domain" description="Biotin carboxylation" evidence="4">
    <location>
        <begin position="1"/>
        <end position="174"/>
    </location>
</feature>
<dbReference type="AlphaFoldDB" id="A0A0C9SPN6"/>
<accession>A0A0C9SPN6</accession>
<dbReference type="Gene3D" id="3.30.470.20">
    <property type="entry name" value="ATP-grasp fold, B domain"/>
    <property type="match status" value="1"/>
</dbReference>
<evidence type="ECO:0000256" key="3">
    <source>
        <dbReference type="ARBA" id="ARBA00022840"/>
    </source>
</evidence>
<evidence type="ECO:0000313" key="6">
    <source>
        <dbReference type="Proteomes" id="UP000053263"/>
    </source>
</evidence>
<evidence type="ECO:0000256" key="2">
    <source>
        <dbReference type="ARBA" id="ARBA00022741"/>
    </source>
</evidence>
<organism evidence="5 6">
    <name type="scientific">Plicaturopsis crispa FD-325 SS-3</name>
    <dbReference type="NCBI Taxonomy" id="944288"/>
    <lineage>
        <taxon>Eukaryota</taxon>
        <taxon>Fungi</taxon>
        <taxon>Dikarya</taxon>
        <taxon>Basidiomycota</taxon>
        <taxon>Agaricomycotina</taxon>
        <taxon>Agaricomycetes</taxon>
        <taxon>Agaricomycetidae</taxon>
        <taxon>Amylocorticiales</taxon>
        <taxon>Amylocorticiaceae</taxon>
        <taxon>Plicatura</taxon>
        <taxon>Plicaturopsis crispa</taxon>
    </lineage>
</organism>
<dbReference type="Pfam" id="PF21385">
    <property type="entry name" value="ACCA_BT"/>
    <property type="match status" value="1"/>
</dbReference>
<dbReference type="GO" id="GO:0005739">
    <property type="term" value="C:mitochondrion"/>
    <property type="evidence" value="ECO:0007669"/>
    <property type="project" value="TreeGrafter"/>
</dbReference>
<dbReference type="PANTHER" id="PTHR45728:SF3">
    <property type="entry name" value="ACETYL-COA CARBOXYLASE"/>
    <property type="match status" value="1"/>
</dbReference>
<evidence type="ECO:0000256" key="1">
    <source>
        <dbReference type="ARBA" id="ARBA00022598"/>
    </source>
</evidence>
<keyword evidence="6" id="KW-1185">Reference proteome</keyword>
<dbReference type="SMART" id="SM00878">
    <property type="entry name" value="Biotin_carb_C"/>
    <property type="match status" value="1"/>
</dbReference>
<dbReference type="GO" id="GO:0006633">
    <property type="term" value="P:fatty acid biosynthetic process"/>
    <property type="evidence" value="ECO:0007669"/>
    <property type="project" value="InterPro"/>
</dbReference>
<dbReference type="InterPro" id="IPR011764">
    <property type="entry name" value="Biotin_carboxylation_dom"/>
</dbReference>
<gene>
    <name evidence="5" type="ORF">PLICRDRAFT_181001</name>
</gene>
<keyword evidence="3" id="KW-0067">ATP-binding</keyword>
<evidence type="ECO:0000313" key="5">
    <source>
        <dbReference type="EMBL" id="KII82817.1"/>
    </source>
</evidence>
<dbReference type="PROSITE" id="PS50979">
    <property type="entry name" value="BC"/>
    <property type="match status" value="1"/>
</dbReference>